<dbReference type="Gene3D" id="1.10.8.60">
    <property type="match status" value="1"/>
</dbReference>
<dbReference type="SMART" id="SM00382">
    <property type="entry name" value="AAA"/>
    <property type="match status" value="1"/>
</dbReference>
<dbReference type="SUPFAM" id="SSF48019">
    <property type="entry name" value="post-AAA+ oligomerization domain-like"/>
    <property type="match status" value="1"/>
</dbReference>
<dbReference type="InterPro" id="IPR008824">
    <property type="entry name" value="RuvB-like_N"/>
</dbReference>
<dbReference type="Pfam" id="PF05496">
    <property type="entry name" value="RuvB_N"/>
    <property type="match status" value="1"/>
</dbReference>
<comment type="similarity">
    <text evidence="2">Belongs to the AAA ATPase family. RarA/MGS1/WRNIP1 subfamily.</text>
</comment>
<dbReference type="FunFam" id="1.10.8.60:FF:000029">
    <property type="entry name" value="Replication-associated recombination protein A"/>
    <property type="match status" value="1"/>
</dbReference>
<dbReference type="Proteomes" id="UP000229383">
    <property type="component" value="Unassembled WGS sequence"/>
</dbReference>
<evidence type="ECO:0000313" key="8">
    <source>
        <dbReference type="EMBL" id="PIR70162.1"/>
    </source>
</evidence>
<dbReference type="CDD" id="cd18139">
    <property type="entry name" value="HLD_clamp_RarA"/>
    <property type="match status" value="1"/>
</dbReference>
<dbReference type="Pfam" id="PF16193">
    <property type="entry name" value="AAA_assoc_2"/>
    <property type="match status" value="1"/>
</dbReference>
<keyword evidence="6" id="KW-0067">ATP-binding</keyword>
<evidence type="ECO:0000259" key="7">
    <source>
        <dbReference type="SMART" id="SM00382"/>
    </source>
</evidence>
<sequence length="425" mass="47196">MADLFDEKFKGARPLAERMRPKVFSDFFGQEEIVGKGKPLRVAIEKGELQSVILWGPPGSGKTTLARIVAEKSDSFFETFSAATSGIPELRKKIEEAKSRFKNYGQRTILFIDEIHHFNKSQQVAFLPHVEDGTIILIGATTENPSFELVSPLLSRSIVLVLKPLSFKDIKTIVKKALEDKIHGYGEKGIFLTEDALEKIAVFADGDARVSLNTLEFAVMNIEKKRLGKTIIDGKKIEEILQKKTIRYDKAGEEHYNIISAFIKSMRDSDPDGALYWLARMLEGGETPRFIARRMLIFASEDIGNALPTALVVASSVANAVEHVGMPEAAINLAQGATYLASAPKDNASYKGLMEASEDAKKYGALPVPLHLRNAVTNLMKEMGYAKGYKYAHDFPAGGGKNTKILQEHMPEKLKGKKYYRPKKK</sequence>
<dbReference type="InterPro" id="IPR027417">
    <property type="entry name" value="P-loop_NTPase"/>
</dbReference>
<evidence type="ECO:0000256" key="5">
    <source>
        <dbReference type="ARBA" id="ARBA00022741"/>
    </source>
</evidence>
<evidence type="ECO:0000256" key="1">
    <source>
        <dbReference type="ARBA" id="ARBA00002393"/>
    </source>
</evidence>
<feature type="domain" description="AAA+ ATPase" evidence="7">
    <location>
        <begin position="48"/>
        <end position="165"/>
    </location>
</feature>
<evidence type="ECO:0000256" key="6">
    <source>
        <dbReference type="ARBA" id="ARBA00022840"/>
    </source>
</evidence>
<protein>
    <recommendedName>
        <fullName evidence="3">Replication-associated recombination protein A</fullName>
    </recommendedName>
</protein>
<comment type="function">
    <text evidence="1">DNA-dependent ATPase that plays important roles in cellular responses to stalled DNA replication processes.</text>
</comment>
<dbReference type="Pfam" id="PF12002">
    <property type="entry name" value="MgsA_C"/>
    <property type="match status" value="1"/>
</dbReference>
<dbReference type="Gene3D" id="3.40.50.300">
    <property type="entry name" value="P-loop containing nucleotide triphosphate hydrolases"/>
    <property type="match status" value="1"/>
</dbReference>
<dbReference type="InterPro" id="IPR032423">
    <property type="entry name" value="AAA_assoc_2"/>
</dbReference>
<dbReference type="GO" id="GO:0008047">
    <property type="term" value="F:enzyme activator activity"/>
    <property type="evidence" value="ECO:0007669"/>
    <property type="project" value="TreeGrafter"/>
</dbReference>
<comment type="caution">
    <text evidence="8">The sequence shown here is derived from an EMBL/GenBank/DDBJ whole genome shotgun (WGS) entry which is preliminary data.</text>
</comment>
<dbReference type="PANTHER" id="PTHR13779:SF7">
    <property type="entry name" value="ATPASE WRNIP1"/>
    <property type="match status" value="1"/>
</dbReference>
<dbReference type="PANTHER" id="PTHR13779">
    <property type="entry name" value="WERNER HELICASE-INTERACTING PROTEIN 1 FAMILY MEMBER"/>
    <property type="match status" value="1"/>
</dbReference>
<dbReference type="EMBL" id="PFCN01000033">
    <property type="protein sequence ID" value="PIR70162.1"/>
    <property type="molecule type" value="Genomic_DNA"/>
</dbReference>
<dbReference type="Gene3D" id="1.20.272.10">
    <property type="match status" value="1"/>
</dbReference>
<evidence type="ECO:0000256" key="3">
    <source>
        <dbReference type="ARBA" id="ARBA00020776"/>
    </source>
</evidence>
<dbReference type="GO" id="GO:0006310">
    <property type="term" value="P:DNA recombination"/>
    <property type="evidence" value="ECO:0007669"/>
    <property type="project" value="InterPro"/>
</dbReference>
<dbReference type="GO" id="GO:0005524">
    <property type="term" value="F:ATP binding"/>
    <property type="evidence" value="ECO:0007669"/>
    <property type="project" value="UniProtKB-KW"/>
</dbReference>
<evidence type="ECO:0000313" key="9">
    <source>
        <dbReference type="Proteomes" id="UP000229383"/>
    </source>
</evidence>
<dbReference type="GO" id="GO:0003677">
    <property type="term" value="F:DNA binding"/>
    <property type="evidence" value="ECO:0007669"/>
    <property type="project" value="InterPro"/>
</dbReference>
<evidence type="ECO:0000256" key="2">
    <source>
        <dbReference type="ARBA" id="ARBA00008959"/>
    </source>
</evidence>
<gene>
    <name evidence="8" type="ORF">COU46_02745</name>
</gene>
<dbReference type="InterPro" id="IPR008921">
    <property type="entry name" value="DNA_pol3_clamp-load_cplx_C"/>
</dbReference>
<dbReference type="CDD" id="cd00009">
    <property type="entry name" value="AAA"/>
    <property type="match status" value="1"/>
</dbReference>
<dbReference type="InterPro" id="IPR051314">
    <property type="entry name" value="AAA_ATPase_RarA/MGS1/WRNIP1"/>
</dbReference>
<evidence type="ECO:0000256" key="4">
    <source>
        <dbReference type="ARBA" id="ARBA00022705"/>
    </source>
</evidence>
<dbReference type="AlphaFoldDB" id="A0A2H0TF41"/>
<dbReference type="Gene3D" id="1.10.3710.10">
    <property type="entry name" value="DNA polymerase III clamp loader subunits, C-terminal domain"/>
    <property type="match status" value="1"/>
</dbReference>
<keyword evidence="5" id="KW-0547">Nucleotide-binding</keyword>
<dbReference type="InterPro" id="IPR021886">
    <property type="entry name" value="MgsA_C"/>
</dbReference>
<proteinExistence type="inferred from homology"/>
<dbReference type="InterPro" id="IPR003593">
    <property type="entry name" value="AAA+_ATPase"/>
</dbReference>
<dbReference type="GO" id="GO:0009378">
    <property type="term" value="F:four-way junction helicase activity"/>
    <property type="evidence" value="ECO:0007669"/>
    <property type="project" value="InterPro"/>
</dbReference>
<name>A0A2H0TF41_9BACT</name>
<keyword evidence="4" id="KW-0235">DNA replication</keyword>
<dbReference type="FunFam" id="3.40.50.300:FF:000137">
    <property type="entry name" value="Replication-associated recombination protein A"/>
    <property type="match status" value="1"/>
</dbReference>
<dbReference type="SUPFAM" id="SSF52540">
    <property type="entry name" value="P-loop containing nucleoside triphosphate hydrolases"/>
    <property type="match status" value="1"/>
</dbReference>
<dbReference type="GO" id="GO:0017116">
    <property type="term" value="F:single-stranded DNA helicase activity"/>
    <property type="evidence" value="ECO:0007669"/>
    <property type="project" value="TreeGrafter"/>
</dbReference>
<reference evidence="9" key="1">
    <citation type="submission" date="2017-09" db="EMBL/GenBank/DDBJ databases">
        <title>Depth-based differentiation of microbial function through sediment-hosted aquifers and enrichment of novel symbionts in the deep terrestrial subsurface.</title>
        <authorList>
            <person name="Probst A.J."/>
            <person name="Ladd B."/>
            <person name="Jarett J.K."/>
            <person name="Geller-Mcgrath D.E."/>
            <person name="Sieber C.M.K."/>
            <person name="Emerson J.B."/>
            <person name="Anantharaman K."/>
            <person name="Thomas B.C."/>
            <person name="Malmstrom R."/>
            <person name="Stieglmeier M."/>
            <person name="Klingl A."/>
            <person name="Woyke T."/>
            <person name="Ryan C.M."/>
            <person name="Banfield J.F."/>
        </authorList>
    </citation>
    <scope>NUCLEOTIDE SEQUENCE [LARGE SCALE GENOMIC DNA]</scope>
</reference>
<dbReference type="GO" id="GO:0006261">
    <property type="term" value="P:DNA-templated DNA replication"/>
    <property type="evidence" value="ECO:0007669"/>
    <property type="project" value="TreeGrafter"/>
</dbReference>
<accession>A0A2H0TF41</accession>
<organism evidence="8 9">
    <name type="scientific">Candidatus Niyogibacteria bacterium CG10_big_fil_rev_8_21_14_0_10_42_19</name>
    <dbReference type="NCBI Taxonomy" id="1974725"/>
    <lineage>
        <taxon>Bacteria</taxon>
        <taxon>Candidatus Niyogiibacteriota</taxon>
    </lineage>
</organism>
<dbReference type="FunFam" id="1.20.272.10:FF:000001">
    <property type="entry name" value="Putative AAA family ATPase"/>
    <property type="match status" value="1"/>
</dbReference>
<dbReference type="GO" id="GO:0000731">
    <property type="term" value="P:DNA synthesis involved in DNA repair"/>
    <property type="evidence" value="ECO:0007669"/>
    <property type="project" value="TreeGrafter"/>
</dbReference>